<gene>
    <name evidence="1" type="ORF">O6H91_08G065400</name>
</gene>
<accession>A0ACC2CY93</accession>
<sequence length="957" mass="105440">MENIVDLESSNLTQTLLGDKKISKAGCIFGLLRAHGTSIFTNSNFRKKNNNDENPESRILRNATSDKLSVVKSLQSNLNGLVIEEAKERLQKYGQNVLSCKRASPWYSLLWNAFWHPFNVILLVLGAISAATGDKGTLFVMCLMVALSVGVRFYQELKSSRAATRLADLVKYRATVIRREFDYEKIVEMEIPQEDVVPGDVVVLRSGDLFPGDIRLLTSTNLYVSQSALTGESIPVEKTADVIEDISTPVFDMRNVGFMGTSVESGEGLGVVFSTGDNTYISTIAGMLGNRNPTNAFQKGVRQVSYMLILFMLAMVPIVIVISGFTTHNWGGSFLFGISVAVGLTPEMLPMIVNANLARGALAMAHKKCIVKRLDAIQNMGAMDILCTDKTGTLTVDHVAMAQHMDSRCLSKDRVLKYAYLNSYFQKGLKNPIDSAVLTFGDTIADKGNVDTSNYRCIAELPFDFTRRRLSVILKEVDDGGDIYKMQHERNLETMCTLSNERHVLVTKGALEEMLTICSRVQETNTIVAMTKEYREKLLFIGEELNTDGLRVVAVATKLLECTCSDLPASTESSEFLELEKQRDYSHEDENDMVFQGFITFQDPPKESAKGAINALSQKGISVKVLTGDTLAIAIKICKDVGIVVDHVTTGPRLALLDAAQFVEEIKKATVMAKLTPTQKMQVVEALKSANHTVGFIGDGINDSLALKAADVGISVDSATSVAKDAAQIILLEKDLDVLVAGVIRGRITHGNTIKYIKMAASSNFGNVFSILVASAWLPFDPMKPIQILTQNLLYDFSQASIPWDRMDSDYLEIPHQWSATGIVSFMIFMGPISSVFDIATFLLLWFGYGVCTPEQQALFQTCWFLEGLLTQTLVIHMLRTRRIPFLEETASWPVLLTTATIVGIGLAIPFTLLGATEMMAKPPISYFGFLAVIVLSYCCLAQLVKGAYIKIFGKWL</sequence>
<evidence type="ECO:0000313" key="1">
    <source>
        <dbReference type="EMBL" id="KAJ7547020.1"/>
    </source>
</evidence>
<organism evidence="1 2">
    <name type="scientific">Diphasiastrum complanatum</name>
    <name type="common">Issler's clubmoss</name>
    <name type="synonym">Lycopodium complanatum</name>
    <dbReference type="NCBI Taxonomy" id="34168"/>
    <lineage>
        <taxon>Eukaryota</taxon>
        <taxon>Viridiplantae</taxon>
        <taxon>Streptophyta</taxon>
        <taxon>Embryophyta</taxon>
        <taxon>Tracheophyta</taxon>
        <taxon>Lycopodiopsida</taxon>
        <taxon>Lycopodiales</taxon>
        <taxon>Lycopodiaceae</taxon>
        <taxon>Lycopodioideae</taxon>
        <taxon>Diphasiastrum</taxon>
    </lineage>
</organism>
<dbReference type="EMBL" id="CM055099">
    <property type="protein sequence ID" value="KAJ7547020.1"/>
    <property type="molecule type" value="Genomic_DNA"/>
</dbReference>
<comment type="caution">
    <text evidence="1">The sequence shown here is derived from an EMBL/GenBank/DDBJ whole genome shotgun (WGS) entry which is preliminary data.</text>
</comment>
<name>A0ACC2CY93_DIPCM</name>
<dbReference type="Proteomes" id="UP001162992">
    <property type="component" value="Chromosome 8"/>
</dbReference>
<proteinExistence type="predicted"/>
<keyword evidence="2" id="KW-1185">Reference proteome</keyword>
<evidence type="ECO:0000313" key="2">
    <source>
        <dbReference type="Proteomes" id="UP001162992"/>
    </source>
</evidence>
<reference evidence="2" key="1">
    <citation type="journal article" date="2024" name="Proc. Natl. Acad. Sci. U.S.A.">
        <title>Extraordinary preservation of gene collinearity over three hundred million years revealed in homosporous lycophytes.</title>
        <authorList>
            <person name="Li C."/>
            <person name="Wickell D."/>
            <person name="Kuo L.Y."/>
            <person name="Chen X."/>
            <person name="Nie B."/>
            <person name="Liao X."/>
            <person name="Peng D."/>
            <person name="Ji J."/>
            <person name="Jenkins J."/>
            <person name="Williams M."/>
            <person name="Shu S."/>
            <person name="Plott C."/>
            <person name="Barry K."/>
            <person name="Rajasekar S."/>
            <person name="Grimwood J."/>
            <person name="Han X."/>
            <person name="Sun S."/>
            <person name="Hou Z."/>
            <person name="He W."/>
            <person name="Dai G."/>
            <person name="Sun C."/>
            <person name="Schmutz J."/>
            <person name="Leebens-Mack J.H."/>
            <person name="Li F.W."/>
            <person name="Wang L."/>
        </authorList>
    </citation>
    <scope>NUCLEOTIDE SEQUENCE [LARGE SCALE GENOMIC DNA]</scope>
    <source>
        <strain evidence="2">cv. PW_Plant_1</strain>
    </source>
</reference>
<protein>
    <submittedName>
        <fullName evidence="1">Uncharacterized protein</fullName>
    </submittedName>
</protein>